<dbReference type="SUPFAM" id="SSF54236">
    <property type="entry name" value="Ubiquitin-like"/>
    <property type="match status" value="1"/>
</dbReference>
<feature type="compositionally biased region" description="Basic and acidic residues" evidence="4">
    <location>
        <begin position="72"/>
        <end position="114"/>
    </location>
</feature>
<evidence type="ECO:0000256" key="3">
    <source>
        <dbReference type="ARBA" id="ARBA00023054"/>
    </source>
</evidence>
<dbReference type="GO" id="GO:0005737">
    <property type="term" value="C:cytoplasm"/>
    <property type="evidence" value="ECO:0007669"/>
    <property type="project" value="UniProtKB-SubCell"/>
</dbReference>
<dbReference type="GO" id="GO:0005634">
    <property type="term" value="C:nucleus"/>
    <property type="evidence" value="ECO:0007669"/>
    <property type="project" value="TreeGrafter"/>
</dbReference>
<dbReference type="InterPro" id="IPR009060">
    <property type="entry name" value="UBA-like_sf"/>
</dbReference>
<dbReference type="SUPFAM" id="SSF46934">
    <property type="entry name" value="UBA-like"/>
    <property type="match status" value="1"/>
</dbReference>
<feature type="compositionally biased region" description="Polar residues" evidence="4">
    <location>
        <begin position="49"/>
        <end position="59"/>
    </location>
</feature>
<keyword evidence="8" id="KW-1185">Reference proteome</keyword>
<sequence length="342" mass="39024">MSAKSTKEFLLDMGFTGAKIEKAISACGDNVEQAMEWLLSHADDEDSSKQLSENASTEAKSSDEVAIDEPMVEDKNEPPVDEDKKESPMDEDKKESPMDEDKKESPMDEDKKDGDDEDDESVAKSIKCDEFGMPRYDDEILYLKDLEAKLKERRKEKEEEERKEAIEREKKRIQMSREIADTKRRVQEEEMKRAAMERRREKMEDKMARERVKEQIERDRQARKEMFGGGSATKSPETSIATTGSVASSAISVPIQKKEYDTARLQIRLPSGTPLVQEFKAKESLSAVRLWVGLNRKDKDPPPQSFHFSTTFPRKTFSDEDMDKPLNILGLVPSAVLVVTDI</sequence>
<dbReference type="SMART" id="SM00166">
    <property type="entry name" value="UBX"/>
    <property type="match status" value="1"/>
</dbReference>
<dbReference type="PANTHER" id="PTHR46340:SF1">
    <property type="entry name" value="UBX DOMAIN-CONTAINING PROTEIN 1"/>
    <property type="match status" value="1"/>
</dbReference>
<evidence type="ECO:0000256" key="2">
    <source>
        <dbReference type="ARBA" id="ARBA00022490"/>
    </source>
</evidence>
<dbReference type="PANTHER" id="PTHR46340">
    <property type="entry name" value="UBX DOMAIN-CONTAINING PROTEIN 1"/>
    <property type="match status" value="1"/>
</dbReference>
<evidence type="ECO:0000313" key="8">
    <source>
        <dbReference type="Proteomes" id="UP000326759"/>
    </source>
</evidence>
<dbReference type="SMART" id="SM00165">
    <property type="entry name" value="UBA"/>
    <property type="match status" value="1"/>
</dbReference>
<proteinExistence type="predicted"/>
<comment type="subcellular location">
    <subcellularLocation>
        <location evidence="1">Cytoplasm</location>
    </subcellularLocation>
</comment>
<dbReference type="PROSITE" id="PS50030">
    <property type="entry name" value="UBA"/>
    <property type="match status" value="1"/>
</dbReference>
<dbReference type="PROSITE" id="PS50033">
    <property type="entry name" value="UBX"/>
    <property type="match status" value="1"/>
</dbReference>
<dbReference type="GO" id="GO:0031397">
    <property type="term" value="P:negative regulation of protein ubiquitination"/>
    <property type="evidence" value="ECO:0007669"/>
    <property type="project" value="TreeGrafter"/>
</dbReference>
<dbReference type="GO" id="GO:0032435">
    <property type="term" value="P:negative regulation of proteasomal ubiquitin-dependent protein catabolic process"/>
    <property type="evidence" value="ECO:0007669"/>
    <property type="project" value="TreeGrafter"/>
</dbReference>
<dbReference type="InterPro" id="IPR029071">
    <property type="entry name" value="Ubiquitin-like_domsf"/>
</dbReference>
<gene>
    <name evidence="7" type="primary">ubxn1-b</name>
    <name evidence="7" type="ORF">Anas_10403</name>
</gene>
<dbReference type="Gene3D" id="1.10.8.10">
    <property type="entry name" value="DNA helicase RuvA subunit, C-terminal domain"/>
    <property type="match status" value="1"/>
</dbReference>
<dbReference type="EMBL" id="SEYY01021936">
    <property type="protein sequence ID" value="KAB7495949.1"/>
    <property type="molecule type" value="Genomic_DNA"/>
</dbReference>
<feature type="domain" description="UBX" evidence="6">
    <location>
        <begin position="258"/>
        <end position="339"/>
    </location>
</feature>
<dbReference type="Gene3D" id="3.10.20.90">
    <property type="entry name" value="Phosphatidylinositol 3-kinase Catalytic Subunit, Chain A, domain 1"/>
    <property type="match status" value="1"/>
</dbReference>
<dbReference type="OrthoDB" id="10254930at2759"/>
<feature type="compositionally biased region" description="Basic and acidic residues" evidence="4">
    <location>
        <begin position="178"/>
        <end position="226"/>
    </location>
</feature>
<keyword evidence="2" id="KW-0963">Cytoplasm</keyword>
<feature type="compositionally biased region" description="Polar residues" evidence="4">
    <location>
        <begin position="232"/>
        <end position="246"/>
    </location>
</feature>
<keyword evidence="3" id="KW-0175">Coiled coil</keyword>
<evidence type="ECO:0000256" key="1">
    <source>
        <dbReference type="ARBA" id="ARBA00004496"/>
    </source>
</evidence>
<dbReference type="InterPro" id="IPR015940">
    <property type="entry name" value="UBA"/>
</dbReference>
<protein>
    <submittedName>
        <fullName evidence="7">UBX domain-containing protein 1-B</fullName>
    </submittedName>
</protein>
<dbReference type="InterPro" id="IPR001012">
    <property type="entry name" value="UBX_dom"/>
</dbReference>
<evidence type="ECO:0000313" key="7">
    <source>
        <dbReference type="EMBL" id="KAB7495949.1"/>
    </source>
</evidence>
<feature type="region of interest" description="Disordered" evidence="4">
    <location>
        <begin position="38"/>
        <end position="131"/>
    </location>
</feature>
<dbReference type="GO" id="GO:0036435">
    <property type="term" value="F:K48-linked polyubiquitin modification-dependent protein binding"/>
    <property type="evidence" value="ECO:0007669"/>
    <property type="project" value="TreeGrafter"/>
</dbReference>
<evidence type="ECO:0000259" key="5">
    <source>
        <dbReference type="PROSITE" id="PS50030"/>
    </source>
</evidence>
<accession>A0A5N5SQN1</accession>
<dbReference type="Proteomes" id="UP000326759">
    <property type="component" value="Unassembled WGS sequence"/>
</dbReference>
<reference evidence="7 8" key="1">
    <citation type="journal article" date="2019" name="PLoS Biol.">
        <title>Sex chromosomes control vertical transmission of feminizing Wolbachia symbionts in an isopod.</title>
        <authorList>
            <person name="Becking T."/>
            <person name="Chebbi M.A."/>
            <person name="Giraud I."/>
            <person name="Moumen B."/>
            <person name="Laverre T."/>
            <person name="Caubet Y."/>
            <person name="Peccoud J."/>
            <person name="Gilbert C."/>
            <person name="Cordaux R."/>
        </authorList>
    </citation>
    <scope>NUCLEOTIDE SEQUENCE [LARGE SCALE GENOMIC DNA]</scope>
    <source>
        <strain evidence="7">ANa2</strain>
        <tissue evidence="7">Whole body excluding digestive tract and cuticle</tissue>
    </source>
</reference>
<name>A0A5N5SQN1_9CRUS</name>
<feature type="region of interest" description="Disordered" evidence="4">
    <location>
        <begin position="173"/>
        <end position="246"/>
    </location>
</feature>
<organism evidence="7 8">
    <name type="scientific">Armadillidium nasatum</name>
    <dbReference type="NCBI Taxonomy" id="96803"/>
    <lineage>
        <taxon>Eukaryota</taxon>
        <taxon>Metazoa</taxon>
        <taxon>Ecdysozoa</taxon>
        <taxon>Arthropoda</taxon>
        <taxon>Crustacea</taxon>
        <taxon>Multicrustacea</taxon>
        <taxon>Malacostraca</taxon>
        <taxon>Eumalacostraca</taxon>
        <taxon>Peracarida</taxon>
        <taxon>Isopoda</taxon>
        <taxon>Oniscidea</taxon>
        <taxon>Crinocheta</taxon>
        <taxon>Armadillidiidae</taxon>
        <taxon>Armadillidium</taxon>
    </lineage>
</organism>
<comment type="caution">
    <text evidence="7">The sequence shown here is derived from an EMBL/GenBank/DDBJ whole genome shotgun (WGS) entry which is preliminary data.</text>
</comment>
<feature type="domain" description="UBA" evidence="5">
    <location>
        <begin position="1"/>
        <end position="41"/>
    </location>
</feature>
<dbReference type="GO" id="GO:1903094">
    <property type="term" value="P:negative regulation of protein K48-linked deubiquitination"/>
    <property type="evidence" value="ECO:0007669"/>
    <property type="project" value="TreeGrafter"/>
</dbReference>
<dbReference type="Pfam" id="PF00789">
    <property type="entry name" value="UBX"/>
    <property type="match status" value="1"/>
</dbReference>
<dbReference type="Pfam" id="PF22562">
    <property type="entry name" value="UBA_7"/>
    <property type="match status" value="1"/>
</dbReference>
<evidence type="ECO:0000259" key="6">
    <source>
        <dbReference type="PROSITE" id="PS50033"/>
    </source>
</evidence>
<evidence type="ECO:0000256" key="4">
    <source>
        <dbReference type="SAM" id="MobiDB-lite"/>
    </source>
</evidence>
<dbReference type="AlphaFoldDB" id="A0A5N5SQN1"/>